<reference evidence="3 4" key="1">
    <citation type="submission" date="2019-03" db="EMBL/GenBank/DDBJ databases">
        <title>Genomic Encyclopedia of Type Strains, Phase IV (KMG-IV): sequencing the most valuable type-strain genomes for metagenomic binning, comparative biology and taxonomic classification.</title>
        <authorList>
            <person name="Goeker M."/>
        </authorList>
    </citation>
    <scope>NUCLEOTIDE SEQUENCE [LARGE SCALE GENOMIC DNA]</scope>
    <source>
        <strain evidence="3 4">DSM 4868</strain>
    </source>
</reference>
<dbReference type="Gene3D" id="1.10.150.20">
    <property type="entry name" value="5' to 3' exonuclease, C-terminal subdomain"/>
    <property type="match status" value="1"/>
</dbReference>
<keyword evidence="2" id="KW-0472">Membrane</keyword>
<name>A0A4R2KQV3_9RHOB</name>
<dbReference type="GO" id="GO:0004519">
    <property type="term" value="F:endonuclease activity"/>
    <property type="evidence" value="ECO:0007669"/>
    <property type="project" value="UniProtKB-KW"/>
</dbReference>
<accession>A0A4R2KQV3</accession>
<keyword evidence="3" id="KW-0255">Endonuclease</keyword>
<feature type="transmembrane region" description="Helical" evidence="2">
    <location>
        <begin position="39"/>
        <end position="61"/>
    </location>
</feature>
<comment type="caution">
    <text evidence="3">The sequence shown here is derived from an EMBL/GenBank/DDBJ whole genome shotgun (WGS) entry which is preliminary data.</text>
</comment>
<proteinExistence type="predicted"/>
<evidence type="ECO:0000313" key="3">
    <source>
        <dbReference type="EMBL" id="TCO72518.1"/>
    </source>
</evidence>
<dbReference type="Proteomes" id="UP000295142">
    <property type="component" value="Unassembled WGS sequence"/>
</dbReference>
<organism evidence="3 4">
    <name type="scientific">Rhodovulum euryhalinum</name>
    <dbReference type="NCBI Taxonomy" id="35805"/>
    <lineage>
        <taxon>Bacteria</taxon>
        <taxon>Pseudomonadati</taxon>
        <taxon>Pseudomonadota</taxon>
        <taxon>Alphaproteobacteria</taxon>
        <taxon>Rhodobacterales</taxon>
        <taxon>Paracoccaceae</taxon>
        <taxon>Rhodovulum</taxon>
    </lineage>
</organism>
<keyword evidence="3" id="KW-0540">Nuclease</keyword>
<feature type="transmembrane region" description="Helical" evidence="2">
    <location>
        <begin position="12"/>
        <end position="33"/>
    </location>
</feature>
<gene>
    <name evidence="3" type="ORF">EV655_104207</name>
</gene>
<dbReference type="RefSeq" id="WP_243645012.1">
    <property type="nucleotide sequence ID" value="NZ_SLWW01000004.1"/>
</dbReference>
<dbReference type="AlphaFoldDB" id="A0A4R2KQV3"/>
<feature type="region of interest" description="Disordered" evidence="1">
    <location>
        <begin position="115"/>
        <end position="147"/>
    </location>
</feature>
<keyword evidence="2" id="KW-1133">Transmembrane helix</keyword>
<evidence type="ECO:0000313" key="4">
    <source>
        <dbReference type="Proteomes" id="UP000295142"/>
    </source>
</evidence>
<keyword evidence="4" id="KW-1185">Reference proteome</keyword>
<protein>
    <submittedName>
        <fullName evidence="3">Putative flap endonuclease-1-like 5' DNA nuclease</fullName>
    </submittedName>
</protein>
<keyword evidence="3" id="KW-0378">Hydrolase</keyword>
<dbReference type="EMBL" id="SLWW01000004">
    <property type="protein sequence ID" value="TCO72518.1"/>
    <property type="molecule type" value="Genomic_DNA"/>
</dbReference>
<evidence type="ECO:0000256" key="2">
    <source>
        <dbReference type="SAM" id="Phobius"/>
    </source>
</evidence>
<feature type="compositionally biased region" description="Pro residues" evidence="1">
    <location>
        <begin position="124"/>
        <end position="140"/>
    </location>
</feature>
<keyword evidence="2" id="KW-0812">Transmembrane</keyword>
<sequence>MNISRSEAKFKCAIFWWLVAAVIGVTAMAFLVWLGLWSLVAFAAGAGTGIVAGFFLIANFCQTSAEMGAKAKVRNAAEAARKPYLEANAAKVITTATKPGAGVVKAAPTVARSAPKPAAAAKPAPAPVPKPAPAPAPAPAAAPAATAEVGKRPAALKAARKGGADDLKKIKGVGPKLEKMLNDMGFYHYDQIANWTAAEVAWVDENLEGFKGRVSRDEWVAQAGILATGGETEFSKKVDEGDVY</sequence>
<evidence type="ECO:0000256" key="1">
    <source>
        <dbReference type="SAM" id="MobiDB-lite"/>
    </source>
</evidence>